<name>A0A1M6KD14_9FIRM</name>
<evidence type="ECO:0000313" key="3">
    <source>
        <dbReference type="Proteomes" id="UP000184536"/>
    </source>
</evidence>
<dbReference type="RefSeq" id="WP_110941488.1">
    <property type="nucleotide sequence ID" value="NZ_FQZV01000030.1"/>
</dbReference>
<gene>
    <name evidence="2" type="ORF">SAMN02745975_02370</name>
</gene>
<dbReference type="PANTHER" id="PTHR37814:SF1">
    <property type="entry name" value="MEMBRANE PROTEIN"/>
    <property type="match status" value="1"/>
</dbReference>
<feature type="transmembrane region" description="Helical" evidence="1">
    <location>
        <begin position="80"/>
        <end position="105"/>
    </location>
</feature>
<feature type="transmembrane region" description="Helical" evidence="1">
    <location>
        <begin position="187"/>
        <end position="209"/>
    </location>
</feature>
<evidence type="ECO:0000313" key="2">
    <source>
        <dbReference type="EMBL" id="SHJ56801.1"/>
    </source>
</evidence>
<evidence type="ECO:0000256" key="1">
    <source>
        <dbReference type="SAM" id="Phobius"/>
    </source>
</evidence>
<dbReference type="Proteomes" id="UP000184536">
    <property type="component" value="Unassembled WGS sequence"/>
</dbReference>
<feature type="transmembrane region" description="Helical" evidence="1">
    <location>
        <begin position="322"/>
        <end position="340"/>
    </location>
</feature>
<feature type="transmembrane region" description="Helical" evidence="1">
    <location>
        <begin position="221"/>
        <end position="244"/>
    </location>
</feature>
<keyword evidence="1" id="KW-0472">Membrane</keyword>
<sequence>MESNNSFKIASIYIGTVIGAGFASGQEIMQFFTKYGIRGLYGILVASVLFSLIGSFILLKVYRHRIQSYEQLLRPALGSVIGRLVEGLLSLLLLSGYCIMLAGSGALFQQQFGLSKAYGILFMSLITFIIFLFSIRGLAWINTVVVPILFMGIIGISTWVISHWGLTLSNEVGSSFNSYTGNWMTSALLYVSYNSIGATVVMCSLLPLINSSKAAWEGGIMGGLGLGLLAMFLLIPTLIFYTDIHGMEIPMMAIATKVGSPIKIGYGILLWLAMLTTAIADGFVLIQSIEKRMPRYHVLNCLIFCMAAIPLANLGFKNLVNTLYPAFGYIGIGVALLLLFRR</sequence>
<accession>A0A1M6KD14</accession>
<reference evidence="3" key="1">
    <citation type="submission" date="2016-11" db="EMBL/GenBank/DDBJ databases">
        <authorList>
            <person name="Varghese N."/>
            <person name="Submissions S."/>
        </authorList>
    </citation>
    <scope>NUCLEOTIDE SEQUENCE [LARGE SCALE GENOMIC DNA]</scope>
    <source>
        <strain evidence="3">DSM 17957</strain>
    </source>
</reference>
<feature type="transmembrane region" description="Helical" evidence="1">
    <location>
        <begin position="39"/>
        <end position="59"/>
    </location>
</feature>
<keyword evidence="1" id="KW-1133">Transmembrane helix</keyword>
<feature type="transmembrane region" description="Helical" evidence="1">
    <location>
        <begin position="264"/>
        <end position="286"/>
    </location>
</feature>
<dbReference type="STRING" id="1121919.SAMN02745975_02370"/>
<proteinExistence type="predicted"/>
<feature type="transmembrane region" description="Helical" evidence="1">
    <location>
        <begin position="144"/>
        <end position="167"/>
    </location>
</feature>
<protein>
    <submittedName>
        <fullName evidence="2">Uncharacterized membrane protein YkvI</fullName>
    </submittedName>
</protein>
<organism evidence="2 3">
    <name type="scientific">Geosporobacter subterraneus DSM 17957</name>
    <dbReference type="NCBI Taxonomy" id="1121919"/>
    <lineage>
        <taxon>Bacteria</taxon>
        <taxon>Bacillati</taxon>
        <taxon>Bacillota</taxon>
        <taxon>Clostridia</taxon>
        <taxon>Peptostreptococcales</taxon>
        <taxon>Thermotaleaceae</taxon>
        <taxon>Geosporobacter</taxon>
    </lineage>
</organism>
<dbReference type="PANTHER" id="PTHR37814">
    <property type="entry name" value="CONSERVED MEMBRANE PROTEIN"/>
    <property type="match status" value="1"/>
</dbReference>
<dbReference type="OrthoDB" id="4424890at2"/>
<dbReference type="AlphaFoldDB" id="A0A1M6KD14"/>
<feature type="transmembrane region" description="Helical" evidence="1">
    <location>
        <begin position="298"/>
        <end position="316"/>
    </location>
</feature>
<feature type="transmembrane region" description="Helical" evidence="1">
    <location>
        <begin position="12"/>
        <end position="33"/>
    </location>
</feature>
<dbReference type="InterPro" id="IPR038728">
    <property type="entry name" value="YkvI-like"/>
</dbReference>
<feature type="transmembrane region" description="Helical" evidence="1">
    <location>
        <begin position="117"/>
        <end position="135"/>
    </location>
</feature>
<keyword evidence="3" id="KW-1185">Reference proteome</keyword>
<keyword evidence="1" id="KW-0812">Transmembrane</keyword>
<dbReference type="EMBL" id="FQZV01000030">
    <property type="protein sequence ID" value="SHJ56801.1"/>
    <property type="molecule type" value="Genomic_DNA"/>
</dbReference>